<dbReference type="Proteomes" id="UP000005238">
    <property type="component" value="Unassembled WGS sequence"/>
</dbReference>
<dbReference type="GO" id="GO:0030527">
    <property type="term" value="F:structural constituent of chromatin"/>
    <property type="evidence" value="ECO:0007669"/>
    <property type="project" value="InterPro"/>
</dbReference>
<dbReference type="InterPro" id="IPR005819">
    <property type="entry name" value="H1/H5"/>
</dbReference>
<dbReference type="AlphaFoldDB" id="H3GZI5"/>
<dbReference type="GO" id="GO:0005634">
    <property type="term" value="C:nucleus"/>
    <property type="evidence" value="ECO:0000318"/>
    <property type="project" value="GO_Central"/>
</dbReference>
<dbReference type="GO" id="GO:0030261">
    <property type="term" value="P:chromosome condensation"/>
    <property type="evidence" value="ECO:0000318"/>
    <property type="project" value="GO_Central"/>
</dbReference>
<dbReference type="InterPro" id="IPR036388">
    <property type="entry name" value="WH-like_DNA-bd_sf"/>
</dbReference>
<reference evidence="6" key="1">
    <citation type="journal article" date="2006" name="Science">
        <title>Phytophthora genome sequences uncover evolutionary origins and mechanisms of pathogenesis.</title>
        <authorList>
            <person name="Tyler B.M."/>
            <person name="Tripathy S."/>
            <person name="Zhang X."/>
            <person name="Dehal P."/>
            <person name="Jiang R.H."/>
            <person name="Aerts A."/>
            <person name="Arredondo F.D."/>
            <person name="Baxter L."/>
            <person name="Bensasson D."/>
            <person name="Beynon J.L."/>
            <person name="Chapman J."/>
            <person name="Damasceno C.M."/>
            <person name="Dorrance A.E."/>
            <person name="Dou D."/>
            <person name="Dickerman A.W."/>
            <person name="Dubchak I.L."/>
            <person name="Garbelotto M."/>
            <person name="Gijzen M."/>
            <person name="Gordon S.G."/>
            <person name="Govers F."/>
            <person name="Grunwald N.J."/>
            <person name="Huang W."/>
            <person name="Ivors K.L."/>
            <person name="Jones R.W."/>
            <person name="Kamoun S."/>
            <person name="Krampis K."/>
            <person name="Lamour K.H."/>
            <person name="Lee M.K."/>
            <person name="McDonald W.H."/>
            <person name="Medina M."/>
            <person name="Meijer H.J."/>
            <person name="Nordberg E.K."/>
            <person name="Maclean D.J."/>
            <person name="Ospina-Giraldo M.D."/>
            <person name="Morris P.F."/>
            <person name="Phuntumart V."/>
            <person name="Putnam N.H."/>
            <person name="Rash S."/>
            <person name="Rose J.K."/>
            <person name="Sakihama Y."/>
            <person name="Salamov A.A."/>
            <person name="Savidor A."/>
            <person name="Scheuring C.F."/>
            <person name="Smith B.M."/>
            <person name="Sobral B.W."/>
            <person name="Terry A."/>
            <person name="Torto-Alalibo T.A."/>
            <person name="Win J."/>
            <person name="Xu Z."/>
            <person name="Zhang H."/>
            <person name="Grigoriev I.V."/>
            <person name="Rokhsar D.S."/>
            <person name="Boore J.L."/>
        </authorList>
    </citation>
    <scope>NUCLEOTIDE SEQUENCE [LARGE SCALE GENOMIC DNA]</scope>
    <source>
        <strain evidence="6">Pr102</strain>
    </source>
</reference>
<dbReference type="InterPro" id="IPR036390">
    <property type="entry name" value="WH_DNA-bd_sf"/>
</dbReference>
<dbReference type="OMA" id="MISECIA"/>
<accession>H3GZI5</accession>
<dbReference type="InParanoid" id="H3GZI5"/>
<feature type="compositionally biased region" description="Basic residues" evidence="3">
    <location>
        <begin position="88"/>
        <end position="97"/>
    </location>
</feature>
<feature type="compositionally biased region" description="Basic and acidic residues" evidence="3">
    <location>
        <begin position="72"/>
        <end position="87"/>
    </location>
</feature>
<comment type="subcellular location">
    <subcellularLocation>
        <location evidence="2">Nucleus</location>
    </subcellularLocation>
</comment>
<sequence length="267" mass="28171">MKNLPVAGRKELDADGSDPLFTALQHLPPALMAPTEDTKAAEPTPAPVSATEEAVAPTRSPSSRKAKTAAAAKKDEPKAKAPKEAPKAKKPKAKAAKAKSNTETGPSYFDLVVDAIRELKERNGSSRQAIAKVVEPKKDNYASHHLNKALRTGVEAGKLLQTKGSYKLSPELRKPAATKKKSLKVSEKSAKTVKKVATAKKTATAKKVAAKKAPVKKTAAKKAPVKKTAKKSAPAKKAAPKKAPAKKTTAKKASAKTKKTVKKTAKK</sequence>
<dbReference type="HOGENOM" id="CLU_094396_0_0_1"/>
<dbReference type="PRINTS" id="PR00624">
    <property type="entry name" value="HISTONEH5"/>
</dbReference>
<keyword evidence="2" id="KW-0158">Chromosome</keyword>
<evidence type="ECO:0000259" key="4">
    <source>
        <dbReference type="PROSITE" id="PS51504"/>
    </source>
</evidence>
<reference evidence="5" key="2">
    <citation type="submission" date="2015-06" db="UniProtKB">
        <authorList>
            <consortium name="EnsemblProtists"/>
        </authorList>
    </citation>
    <scope>IDENTIFICATION</scope>
    <source>
        <strain evidence="5">Pr102</strain>
    </source>
</reference>
<dbReference type="Gene3D" id="1.10.10.10">
    <property type="entry name" value="Winged helix-like DNA-binding domain superfamily/Winged helix DNA-binding domain"/>
    <property type="match status" value="1"/>
</dbReference>
<dbReference type="SMART" id="SM00526">
    <property type="entry name" value="H15"/>
    <property type="match status" value="1"/>
</dbReference>
<feature type="domain" description="H15" evidence="4">
    <location>
        <begin position="104"/>
        <end position="170"/>
    </location>
</feature>
<keyword evidence="2" id="KW-0539">Nucleus</keyword>
<dbReference type="GO" id="GO:0003690">
    <property type="term" value="F:double-stranded DNA binding"/>
    <property type="evidence" value="ECO:0000318"/>
    <property type="project" value="GO_Central"/>
</dbReference>
<feature type="region of interest" description="Disordered" evidence="3">
    <location>
        <begin position="166"/>
        <end position="267"/>
    </location>
</feature>
<keyword evidence="1 2" id="KW-0238">DNA-binding</keyword>
<dbReference type="GO" id="GO:0000786">
    <property type="term" value="C:nucleosome"/>
    <property type="evidence" value="ECO:0007669"/>
    <property type="project" value="InterPro"/>
</dbReference>
<dbReference type="GO" id="GO:0045910">
    <property type="term" value="P:negative regulation of DNA recombination"/>
    <property type="evidence" value="ECO:0000318"/>
    <property type="project" value="GO_Central"/>
</dbReference>
<dbReference type="GO" id="GO:0006334">
    <property type="term" value="P:nucleosome assembly"/>
    <property type="evidence" value="ECO:0007669"/>
    <property type="project" value="InterPro"/>
</dbReference>
<dbReference type="SUPFAM" id="SSF46785">
    <property type="entry name" value="Winged helix' DNA-binding domain"/>
    <property type="match status" value="1"/>
</dbReference>
<evidence type="ECO:0000256" key="3">
    <source>
        <dbReference type="SAM" id="MobiDB-lite"/>
    </source>
</evidence>
<evidence type="ECO:0000256" key="2">
    <source>
        <dbReference type="RuleBase" id="RU003894"/>
    </source>
</evidence>
<keyword evidence="6" id="KW-1185">Reference proteome</keyword>
<dbReference type="STRING" id="164328.H3GZI5"/>
<evidence type="ECO:0000313" key="5">
    <source>
        <dbReference type="EnsemblProtists" id="Phyra83219"/>
    </source>
</evidence>
<dbReference type="eggNOG" id="ENOG502RXWQ">
    <property type="taxonomic scope" value="Eukaryota"/>
</dbReference>
<dbReference type="EnsemblProtists" id="Phyra83219">
    <property type="protein sequence ID" value="Phyra83219"/>
    <property type="gene ID" value="Phyra83219"/>
</dbReference>
<organism evidence="5 6">
    <name type="scientific">Phytophthora ramorum</name>
    <name type="common">Sudden oak death agent</name>
    <dbReference type="NCBI Taxonomy" id="164328"/>
    <lineage>
        <taxon>Eukaryota</taxon>
        <taxon>Sar</taxon>
        <taxon>Stramenopiles</taxon>
        <taxon>Oomycota</taxon>
        <taxon>Peronosporomycetes</taxon>
        <taxon>Peronosporales</taxon>
        <taxon>Peronosporaceae</taxon>
        <taxon>Phytophthora</taxon>
    </lineage>
</organism>
<comment type="similarity">
    <text evidence="2">Belongs to the histone H1/H5 family.</text>
</comment>
<dbReference type="Pfam" id="PF00538">
    <property type="entry name" value="Linker_histone"/>
    <property type="match status" value="1"/>
</dbReference>
<evidence type="ECO:0000313" key="6">
    <source>
        <dbReference type="Proteomes" id="UP000005238"/>
    </source>
</evidence>
<dbReference type="GO" id="GO:0031492">
    <property type="term" value="F:nucleosomal DNA binding"/>
    <property type="evidence" value="ECO:0000318"/>
    <property type="project" value="GO_Central"/>
</dbReference>
<dbReference type="InterPro" id="IPR005818">
    <property type="entry name" value="Histone_H1/H5_H15"/>
</dbReference>
<protein>
    <recommendedName>
        <fullName evidence="4">H15 domain-containing protein</fullName>
    </recommendedName>
</protein>
<dbReference type="CDD" id="cd00073">
    <property type="entry name" value="H15"/>
    <property type="match status" value="1"/>
</dbReference>
<dbReference type="PROSITE" id="PS51504">
    <property type="entry name" value="H15"/>
    <property type="match status" value="1"/>
</dbReference>
<dbReference type="EMBL" id="DS566081">
    <property type="status" value="NOT_ANNOTATED_CDS"/>
    <property type="molecule type" value="Genomic_DNA"/>
</dbReference>
<feature type="compositionally biased region" description="Basic residues" evidence="3">
    <location>
        <begin position="208"/>
        <end position="267"/>
    </location>
</feature>
<feature type="region of interest" description="Disordered" evidence="3">
    <location>
        <begin position="1"/>
        <end position="105"/>
    </location>
</feature>
<proteinExistence type="inferred from homology"/>
<evidence type="ECO:0000256" key="1">
    <source>
        <dbReference type="ARBA" id="ARBA00023125"/>
    </source>
</evidence>
<dbReference type="VEuPathDB" id="FungiDB:KRP23_7562"/>
<dbReference type="VEuPathDB" id="FungiDB:KRP22_447"/>
<name>H3GZI5_PHYRM</name>